<keyword evidence="5" id="KW-0067">ATP-binding</keyword>
<evidence type="ECO:0000313" key="9">
    <source>
        <dbReference type="Proteomes" id="UP000572817"/>
    </source>
</evidence>
<dbReference type="PROSITE" id="PS51194">
    <property type="entry name" value="HELICASE_CTER"/>
    <property type="match status" value="1"/>
</dbReference>
<dbReference type="OrthoDB" id="423221at2759"/>
<dbReference type="Gene3D" id="3.40.50.10810">
    <property type="entry name" value="Tandem AAA-ATPase domain"/>
    <property type="match status" value="2"/>
</dbReference>
<gene>
    <name evidence="8" type="ORF">GTA08_BOTSDO10775</name>
</gene>
<proteinExistence type="predicted"/>
<keyword evidence="4" id="KW-0378">Hydrolase</keyword>
<evidence type="ECO:0000256" key="4">
    <source>
        <dbReference type="ARBA" id="ARBA00022801"/>
    </source>
</evidence>
<dbReference type="GO" id="GO:0008168">
    <property type="term" value="F:methyltransferase activity"/>
    <property type="evidence" value="ECO:0007669"/>
    <property type="project" value="UniProtKB-KW"/>
</dbReference>
<keyword evidence="3" id="KW-0547">Nucleotide-binding</keyword>
<dbReference type="InterPro" id="IPR014001">
    <property type="entry name" value="Helicase_ATP-bd"/>
</dbReference>
<dbReference type="CDD" id="cd18793">
    <property type="entry name" value="SF2_C_SNF"/>
    <property type="match status" value="1"/>
</dbReference>
<dbReference type="Pfam" id="PF00145">
    <property type="entry name" value="DNA_methylase"/>
    <property type="match status" value="1"/>
</dbReference>
<evidence type="ECO:0000256" key="1">
    <source>
        <dbReference type="ARBA" id="ARBA00022603"/>
    </source>
</evidence>
<feature type="region of interest" description="Disordered" evidence="6">
    <location>
        <begin position="178"/>
        <end position="215"/>
    </location>
</feature>
<dbReference type="InterPro" id="IPR038718">
    <property type="entry name" value="SNF2-like_sf"/>
</dbReference>
<dbReference type="GO" id="GO:0032259">
    <property type="term" value="P:methylation"/>
    <property type="evidence" value="ECO:0007669"/>
    <property type="project" value="UniProtKB-KW"/>
</dbReference>
<organism evidence="8 9">
    <name type="scientific">Botryosphaeria dothidea</name>
    <dbReference type="NCBI Taxonomy" id="55169"/>
    <lineage>
        <taxon>Eukaryota</taxon>
        <taxon>Fungi</taxon>
        <taxon>Dikarya</taxon>
        <taxon>Ascomycota</taxon>
        <taxon>Pezizomycotina</taxon>
        <taxon>Dothideomycetes</taxon>
        <taxon>Dothideomycetes incertae sedis</taxon>
        <taxon>Botryosphaeriales</taxon>
        <taxon>Botryosphaeriaceae</taxon>
        <taxon>Botryosphaeria</taxon>
    </lineage>
</organism>
<evidence type="ECO:0000256" key="2">
    <source>
        <dbReference type="ARBA" id="ARBA00022679"/>
    </source>
</evidence>
<dbReference type="InterPro" id="IPR001525">
    <property type="entry name" value="C5_MeTfrase"/>
</dbReference>
<dbReference type="Gene3D" id="3.40.50.150">
    <property type="entry name" value="Vaccinia Virus protein VP39"/>
    <property type="match status" value="1"/>
</dbReference>
<dbReference type="Gene3D" id="3.40.50.300">
    <property type="entry name" value="P-loop containing nucleotide triphosphate hydrolases"/>
    <property type="match status" value="1"/>
</dbReference>
<evidence type="ECO:0000256" key="5">
    <source>
        <dbReference type="ARBA" id="ARBA00022840"/>
    </source>
</evidence>
<evidence type="ECO:0000313" key="8">
    <source>
        <dbReference type="EMBL" id="KAF4300852.1"/>
    </source>
</evidence>
<dbReference type="SMART" id="SM00487">
    <property type="entry name" value="DEXDc"/>
    <property type="match status" value="1"/>
</dbReference>
<evidence type="ECO:0000259" key="7">
    <source>
        <dbReference type="PROSITE" id="PS51194"/>
    </source>
</evidence>
<dbReference type="InterPro" id="IPR029063">
    <property type="entry name" value="SAM-dependent_MTases_sf"/>
</dbReference>
<protein>
    <submittedName>
        <fullName evidence="8">SNF2-related protein</fullName>
    </submittedName>
</protein>
<dbReference type="GO" id="GO:0005634">
    <property type="term" value="C:nucleus"/>
    <property type="evidence" value="ECO:0007669"/>
    <property type="project" value="TreeGrafter"/>
</dbReference>
<dbReference type="SUPFAM" id="SSF52540">
    <property type="entry name" value="P-loop containing nucleoside triphosphate hydrolases"/>
    <property type="match status" value="2"/>
</dbReference>
<keyword evidence="9" id="KW-1185">Reference proteome</keyword>
<feature type="region of interest" description="Disordered" evidence="6">
    <location>
        <begin position="1"/>
        <end position="49"/>
    </location>
</feature>
<dbReference type="GO" id="GO:0008094">
    <property type="term" value="F:ATP-dependent activity, acting on DNA"/>
    <property type="evidence" value="ECO:0007669"/>
    <property type="project" value="TreeGrafter"/>
</dbReference>
<dbReference type="Proteomes" id="UP000572817">
    <property type="component" value="Unassembled WGS sequence"/>
</dbReference>
<evidence type="ECO:0000256" key="3">
    <source>
        <dbReference type="ARBA" id="ARBA00022741"/>
    </source>
</evidence>
<feature type="region of interest" description="Disordered" evidence="6">
    <location>
        <begin position="62"/>
        <end position="165"/>
    </location>
</feature>
<dbReference type="PANTHER" id="PTHR45626:SF26">
    <property type="entry name" value="FAMILY HELICASE, PUTATIVE (AFU_ORTHOLOGUE AFUA_2G09120)-RELATED"/>
    <property type="match status" value="1"/>
</dbReference>
<dbReference type="InterPro" id="IPR000330">
    <property type="entry name" value="SNF2_N"/>
</dbReference>
<dbReference type="PANTHER" id="PTHR45626">
    <property type="entry name" value="TRANSCRIPTION TERMINATION FACTOR 2-RELATED"/>
    <property type="match status" value="1"/>
</dbReference>
<feature type="compositionally biased region" description="Basic and acidic residues" evidence="6">
    <location>
        <begin position="180"/>
        <end position="197"/>
    </location>
</feature>
<feature type="compositionally biased region" description="Low complexity" evidence="6">
    <location>
        <begin position="66"/>
        <end position="80"/>
    </location>
</feature>
<evidence type="ECO:0000256" key="6">
    <source>
        <dbReference type="SAM" id="MobiDB-lite"/>
    </source>
</evidence>
<dbReference type="InterPro" id="IPR001650">
    <property type="entry name" value="Helicase_C-like"/>
</dbReference>
<keyword evidence="2" id="KW-0808">Transferase</keyword>
<feature type="compositionally biased region" description="Acidic residues" evidence="6">
    <location>
        <begin position="127"/>
        <end position="152"/>
    </location>
</feature>
<dbReference type="InterPro" id="IPR050628">
    <property type="entry name" value="SNF2_RAD54_helicase_TF"/>
</dbReference>
<dbReference type="Pfam" id="PF00176">
    <property type="entry name" value="SNF2-rel_dom"/>
    <property type="match status" value="1"/>
</dbReference>
<accession>A0A8H4N2K1</accession>
<dbReference type="InterPro" id="IPR049730">
    <property type="entry name" value="SNF2/RAD54-like_C"/>
</dbReference>
<comment type="caution">
    <text evidence="8">The sequence shown here is derived from an EMBL/GenBank/DDBJ whole genome shotgun (WGS) entry which is preliminary data.</text>
</comment>
<name>A0A8H4N2K1_9PEZI</name>
<dbReference type="InterPro" id="IPR027417">
    <property type="entry name" value="P-loop_NTPase"/>
</dbReference>
<reference evidence="8" key="1">
    <citation type="submission" date="2020-04" db="EMBL/GenBank/DDBJ databases">
        <title>Genome Assembly and Annotation of Botryosphaeria dothidea sdau 11-99, a Latent Pathogen of Apple Fruit Ring Rot in China.</title>
        <authorList>
            <person name="Yu C."/>
            <person name="Diao Y."/>
            <person name="Lu Q."/>
            <person name="Zhao J."/>
            <person name="Cui S."/>
            <person name="Peng C."/>
            <person name="He B."/>
            <person name="Liu H."/>
        </authorList>
    </citation>
    <scope>NUCLEOTIDE SEQUENCE [LARGE SCALE GENOMIC DNA]</scope>
    <source>
        <strain evidence="8">Sdau11-99</strain>
    </source>
</reference>
<dbReference type="GO" id="GO:0016787">
    <property type="term" value="F:hydrolase activity"/>
    <property type="evidence" value="ECO:0007669"/>
    <property type="project" value="UniProtKB-KW"/>
</dbReference>
<dbReference type="EMBL" id="WWBZ02000082">
    <property type="protein sequence ID" value="KAF4300852.1"/>
    <property type="molecule type" value="Genomic_DNA"/>
</dbReference>
<dbReference type="GO" id="GO:0005524">
    <property type="term" value="F:ATP binding"/>
    <property type="evidence" value="ECO:0007669"/>
    <property type="project" value="UniProtKB-KW"/>
</dbReference>
<keyword evidence="1" id="KW-0489">Methyltransferase</keyword>
<feature type="compositionally biased region" description="Polar residues" evidence="6">
    <location>
        <begin position="17"/>
        <end position="26"/>
    </location>
</feature>
<dbReference type="SUPFAM" id="SSF53335">
    <property type="entry name" value="S-adenosyl-L-methionine-dependent methyltransferases"/>
    <property type="match status" value="1"/>
</dbReference>
<dbReference type="GO" id="GO:0006281">
    <property type="term" value="P:DNA repair"/>
    <property type="evidence" value="ECO:0007669"/>
    <property type="project" value="TreeGrafter"/>
</dbReference>
<feature type="domain" description="Helicase C-terminal" evidence="7">
    <location>
        <begin position="1248"/>
        <end position="1420"/>
    </location>
</feature>
<sequence length="1484" mass="167347">MSQTILPRATRRGAALSTISPRMTESSQDELAVASTDVDPSRMSKKRPIGVFSHVAIPIRSKRLKSSISSESEPEVVSLLTPRDTSPDESLENMRPQQRIRRKRVSYAEHFSASSEDFEETERNEYEDQDASESEYEETADAPSSDEFDPDAEINASPEPEINMDYDILEDLDMDSMDMDEPKASRTTDNPKRERAKSSGKGKKATRERGIDANLPPLSSIEDIFDDITKQALGRGLQETLRALNGQELRIATMCSGTESPVLALQLVSDALEKHGAAPLRLNHVFSAEIVPKKQAYIERNFHPPIIFRDIRELTREDAIRFGATNVYGAKVPIPGDIDLLVAGFSCVDYSALNNKGKTLNQKGESRDTLEAILSYAEKWTPKMIVLENVYGAPWEKCVERAKKVGYAAEFVRVDTKDYYLPHTRTRGYMVCIHEKQFPDNARTAARQWKDLMFESKRRASAPASAFLLPADDLRVHQFNSQLTSQYRQDGKERIFDWDACRHRHQKARQQDKLGFQRPITNWVDNGTCVAFEHAHKLWLAKQVERVWDCIEIRFLRSAKDSATSRGYDPMFKTSIMELSQNVAEEIIEPIRWKIEAKAEVDLEVKGGVVADQVSYGKTVTSLALIHEGFCENASAPTDGTGLIPLKATLILVPNSLPNQWKQEALKCLPKAEYSPQDILVIKTKKDFEATRIDDLKRAKIVIALFNLCGQDFYINRLARLTALPETPSTNERHHKAWFKYALRRIPDMNTKLQELGVSSFEDYLNEELERTREHPDFTGIIPSRRTKGANYKSLDEQPVISKEKTKPLSRKVTAVPRSTSARKGDWGQMKMPVLHQFKWNRVVIDEFHYPRGKDYTALVALSAEKRWILSGTPPLDDFADVKRFAAFLGVDLGIDWDAPGVVTSENSKQMRKEKTSFELFQTFSEKRSPTWHERRHAHAQTFLDTFARQNFAEIGDVKCFEALKSVELPLDHRAVYEELSAHMQGCQMNIGKKPSNTETGDRVTHIRQSMRASRTAEEALINFSSVRIVADFSESACSALVRKRKVELCRQEQKIRGHIFQAARLAKSLGDPGLEWSNWISGYTGDKSIEIEDLVAHEGLKSMIESAEEECGKVNHKRSATAATELQKLVRNTLGAEARNFVAMRRSLRYARSVLKIYQQFQQSDATRDWDCGNKSHLAPASDVTLLVGCGHVLCQDCLGTAISEERCCISGCNMGIREHSVLSSDKLRRCQDVSGSSKNFGRKLDAVIELLEGIPDEEQAIIFVQSYGMMSMVNEALTSQGISAYAIDNVSESASDDIETFINNPKYTDKRKGKVNNKFRKVLILNLGDESAAGMNLVNANHVVFISPLLTNTSQKYHAAMVQSIGRARRYGQQRSVNVYRFISPSTVDVDILEQRELRSQALGANQQIMAPPYEPGRKGYEKTQLVKNGEGEMMLVPKSWIEDDHKAHQHGINLGVDDAEELERFTSLTMFSEAYGESGDG</sequence>